<dbReference type="Proteomes" id="UP001209083">
    <property type="component" value="Chromosome"/>
</dbReference>
<dbReference type="InterPro" id="IPR014914">
    <property type="entry name" value="RES_dom"/>
</dbReference>
<dbReference type="EMBL" id="CP090958">
    <property type="protein sequence ID" value="WGW12945.1"/>
    <property type="molecule type" value="Genomic_DNA"/>
</dbReference>
<keyword evidence="3" id="KW-1185">Reference proteome</keyword>
<reference evidence="2 3" key="1">
    <citation type="submission" date="2023-05" db="EMBL/GenBank/DDBJ databases">
        <title>Lithophilousrod everest ZFBP1038 complete genpme.</title>
        <authorList>
            <person name="Tian M."/>
        </authorList>
    </citation>
    <scope>NUCLEOTIDE SEQUENCE [LARGE SCALE GENOMIC DNA]</scope>
    <source>
        <strain evidence="2 3">ZFBP1038</strain>
    </source>
</reference>
<evidence type="ECO:0000313" key="2">
    <source>
        <dbReference type="EMBL" id="WGW12945.1"/>
    </source>
</evidence>
<gene>
    <name evidence="2" type="ORF">LWF01_04000</name>
</gene>
<dbReference type="SMART" id="SM00953">
    <property type="entry name" value="RES"/>
    <property type="match status" value="1"/>
</dbReference>
<accession>A0ABY8QV95</accession>
<dbReference type="RefSeq" id="WP_349639753.1">
    <property type="nucleotide sequence ID" value="NZ_CP090958.1"/>
</dbReference>
<protein>
    <submittedName>
        <fullName evidence="2">RES family NAD+ phosphorylase</fullName>
    </submittedName>
</protein>
<evidence type="ECO:0000259" key="1">
    <source>
        <dbReference type="SMART" id="SM00953"/>
    </source>
</evidence>
<dbReference type="Pfam" id="PF08808">
    <property type="entry name" value="RES"/>
    <property type="match status" value="1"/>
</dbReference>
<feature type="domain" description="RES" evidence="1">
    <location>
        <begin position="40"/>
        <end position="180"/>
    </location>
</feature>
<name>A0ABY8QV95_9MICO</name>
<sequence>MSQNVPAPPEPFEPLEEIIKRDALLFRVFTVAAGRGALSFNPGYGSVTRFGFFGQPRVPILYAADSLEAAVCETLLHDVPVEGGQLLTTNVDRSAAAGIRPTRNLRLAKFHGTGLRRLKVTQAQLTDTPPTKYDRTVRWAEAAYSAGFDGISWMSAKCNTDRAFVLFGGDRVATEDLRIDREHGHIFLAGADREWLIEFCATLHIDVSAPVR</sequence>
<evidence type="ECO:0000313" key="3">
    <source>
        <dbReference type="Proteomes" id="UP001209083"/>
    </source>
</evidence>
<organism evidence="2 3">
    <name type="scientific">Saxibacter everestensis</name>
    <dbReference type="NCBI Taxonomy" id="2909229"/>
    <lineage>
        <taxon>Bacteria</taxon>
        <taxon>Bacillati</taxon>
        <taxon>Actinomycetota</taxon>
        <taxon>Actinomycetes</taxon>
        <taxon>Micrococcales</taxon>
        <taxon>Brevibacteriaceae</taxon>
        <taxon>Saxibacter</taxon>
    </lineage>
</organism>
<proteinExistence type="predicted"/>